<keyword evidence="1" id="KW-0812">Transmembrane</keyword>
<accession>A0ABX3GJN2</accession>
<reference evidence="2 3" key="1">
    <citation type="submission" date="2016-11" db="EMBL/GenBank/DDBJ databases">
        <title>Paenibacillus species isolates.</title>
        <authorList>
            <person name="Beno S.M."/>
        </authorList>
    </citation>
    <scope>NUCLEOTIDE SEQUENCE [LARGE SCALE GENOMIC DNA]</scope>
    <source>
        <strain evidence="2 3">FSL H7-0433</strain>
    </source>
</reference>
<keyword evidence="1" id="KW-1133">Transmembrane helix</keyword>
<keyword evidence="1" id="KW-0472">Membrane</keyword>
<feature type="non-terminal residue" evidence="2">
    <location>
        <position position="90"/>
    </location>
</feature>
<feature type="transmembrane region" description="Helical" evidence="1">
    <location>
        <begin position="7"/>
        <end position="27"/>
    </location>
</feature>
<proteinExistence type="predicted"/>
<organism evidence="2 3">
    <name type="scientific">Paenibacillus odorifer</name>
    <dbReference type="NCBI Taxonomy" id="189426"/>
    <lineage>
        <taxon>Bacteria</taxon>
        <taxon>Bacillati</taxon>
        <taxon>Bacillota</taxon>
        <taxon>Bacilli</taxon>
        <taxon>Bacillales</taxon>
        <taxon>Paenibacillaceae</taxon>
        <taxon>Paenibacillus</taxon>
    </lineage>
</organism>
<dbReference type="RefSeq" id="WP_256721914.1">
    <property type="nucleotide sequence ID" value="NZ_MPVP01000255.1"/>
</dbReference>
<sequence>MKKERQGFGLWVLAWPIFIEIFLQTLLGTVDTLMVSRISDDAVAVVGISNQLFGALTTLFTTFAGGAGILIAQRMGSKRFGEARTIAIMG</sequence>
<feature type="transmembrane region" description="Helical" evidence="1">
    <location>
        <begin position="52"/>
        <end position="72"/>
    </location>
</feature>
<dbReference type="Pfam" id="PF01554">
    <property type="entry name" value="MatE"/>
    <property type="match status" value="1"/>
</dbReference>
<evidence type="ECO:0000313" key="3">
    <source>
        <dbReference type="Proteomes" id="UP000187158"/>
    </source>
</evidence>
<name>A0ABX3GJN2_9BACL</name>
<protein>
    <submittedName>
        <fullName evidence="2">MATE family efflux transporter</fullName>
    </submittedName>
</protein>
<dbReference type="InterPro" id="IPR047135">
    <property type="entry name" value="YsiQ"/>
</dbReference>
<keyword evidence="3" id="KW-1185">Reference proteome</keyword>
<dbReference type="InterPro" id="IPR002528">
    <property type="entry name" value="MATE_fam"/>
</dbReference>
<dbReference type="PANTHER" id="PTHR42925:SF1">
    <property type="entry name" value="VIRULENCE FACTOR MVIN"/>
    <property type="match status" value="1"/>
</dbReference>
<dbReference type="PANTHER" id="PTHR42925">
    <property type="entry name" value="MULTIDRUG AND TOXIN EFFLUX PROTEIN MATE FAMILY"/>
    <property type="match status" value="1"/>
</dbReference>
<gene>
    <name evidence="2" type="ORF">BSO21_26180</name>
</gene>
<dbReference type="Proteomes" id="UP000187158">
    <property type="component" value="Unassembled WGS sequence"/>
</dbReference>
<evidence type="ECO:0000256" key="1">
    <source>
        <dbReference type="SAM" id="Phobius"/>
    </source>
</evidence>
<comment type="caution">
    <text evidence="2">The sequence shown here is derived from an EMBL/GenBank/DDBJ whole genome shotgun (WGS) entry which is preliminary data.</text>
</comment>
<dbReference type="EMBL" id="MPVP01000255">
    <property type="protein sequence ID" value="OMD18780.1"/>
    <property type="molecule type" value="Genomic_DNA"/>
</dbReference>
<evidence type="ECO:0000313" key="2">
    <source>
        <dbReference type="EMBL" id="OMD18780.1"/>
    </source>
</evidence>